<protein>
    <submittedName>
        <fullName evidence="1">Glutaconate CoA-transferase (GctB)</fullName>
        <ecNumber evidence="1">2.8.3.12</ecNumber>
    </submittedName>
</protein>
<dbReference type="Gene3D" id="3.40.1080.10">
    <property type="entry name" value="Glutaconate Coenzyme A-transferase"/>
    <property type="match status" value="1"/>
</dbReference>
<sequence>MTSVDYKAVMIIAAARRISKGNEVFVGMGLPIMVAMYAQKSHAPHSVLLNEYGIVDPMMHKAIEVADPAFGERSVQLCGMTDALGWLLRRADIAVLGAAQVDRYGNSNSTVIGDYRKPNVRIAGSGGANDIASLARSFVIIMDKQRPEKMPERVDYLTSPGFLDGPQAREHYGLPGGGPEAVYTDKAVYKFHPVTKELFVQSLHPGITLADVREDTGWKISAAPKLLRTPLPTPGELRLLRSLDPNHVYLD</sequence>
<dbReference type="SMART" id="SM00882">
    <property type="entry name" value="CoA_trans"/>
    <property type="match status" value="1"/>
</dbReference>
<dbReference type="Pfam" id="PF01144">
    <property type="entry name" value="CoA_trans"/>
    <property type="match status" value="1"/>
</dbReference>
<dbReference type="InterPro" id="IPR037171">
    <property type="entry name" value="NagB/RpiA_transferase-like"/>
</dbReference>
<accession>A0A075HER5</accession>
<dbReference type="SUPFAM" id="SSF100950">
    <property type="entry name" value="NagB/RpiA/CoA transferase-like"/>
    <property type="match status" value="1"/>
</dbReference>
<proteinExistence type="predicted"/>
<evidence type="ECO:0000313" key="1">
    <source>
        <dbReference type="EMBL" id="AIF12398.1"/>
    </source>
</evidence>
<dbReference type="PANTHER" id="PTHR43293:SF3">
    <property type="entry name" value="CHOLESTEROL RING-CLEAVING HYDROLASE IPDB SUBUNIT"/>
    <property type="match status" value="1"/>
</dbReference>
<dbReference type="AlphaFoldDB" id="A0A075HER5"/>
<organism evidence="1">
    <name type="scientific">uncultured marine thaumarchaeote KM3_55_F05</name>
    <dbReference type="NCBI Taxonomy" id="1456198"/>
    <lineage>
        <taxon>Archaea</taxon>
        <taxon>Nitrososphaerota</taxon>
        <taxon>environmental samples</taxon>
    </lineage>
</organism>
<dbReference type="GO" id="GO:0018730">
    <property type="term" value="F:glutaconate CoA-transferase activity"/>
    <property type="evidence" value="ECO:0007669"/>
    <property type="project" value="UniProtKB-EC"/>
</dbReference>
<name>A0A075HER5_9ARCH</name>
<reference evidence="1" key="1">
    <citation type="journal article" date="2014" name="Genome Biol. Evol.">
        <title>Pangenome evidence for extensive interdomain horizontal transfer affecting lineage core and shell genes in uncultured planktonic thaumarchaeota and euryarchaeota.</title>
        <authorList>
            <person name="Deschamps P."/>
            <person name="Zivanovic Y."/>
            <person name="Moreira D."/>
            <person name="Rodriguez-Valera F."/>
            <person name="Lopez-Garcia P."/>
        </authorList>
    </citation>
    <scope>NUCLEOTIDE SEQUENCE</scope>
</reference>
<dbReference type="InterPro" id="IPR004165">
    <property type="entry name" value="CoA_trans_fam_I"/>
</dbReference>
<gene>
    <name evidence="1" type="primary">gctB</name>
</gene>
<dbReference type="EMBL" id="KF900944">
    <property type="protein sequence ID" value="AIF12398.1"/>
    <property type="molecule type" value="Genomic_DNA"/>
</dbReference>
<dbReference type="EC" id="2.8.3.12" evidence="1"/>
<keyword evidence="1" id="KW-0808">Transferase</keyword>
<dbReference type="PANTHER" id="PTHR43293">
    <property type="entry name" value="ACETATE COA-TRANSFERASE YDIF"/>
    <property type="match status" value="1"/>
</dbReference>